<comment type="caution">
    <text evidence="1">The sequence shown here is derived from an EMBL/GenBank/DDBJ whole genome shotgun (WGS) entry which is preliminary data.</text>
</comment>
<reference evidence="2" key="1">
    <citation type="submission" date="2016-01" db="EMBL/GenBank/DDBJ databases">
        <authorList>
            <person name="Mitreva M."/>
            <person name="Pepin K.H."/>
            <person name="Mihindukulasuriya K.A."/>
            <person name="Fulton R."/>
            <person name="Fronick C."/>
            <person name="O'Laughlin M."/>
            <person name="Miner T."/>
            <person name="Herter B."/>
            <person name="Rosa B.A."/>
            <person name="Cordes M."/>
            <person name="Tomlinson C."/>
            <person name="Wollam A."/>
            <person name="Palsikar V.B."/>
            <person name="Mardis E.R."/>
            <person name="Wilson R.K."/>
        </authorList>
    </citation>
    <scope>NUCLEOTIDE SEQUENCE [LARGE SCALE GENOMIC DNA]</scope>
    <source>
        <strain evidence="2">KA00185</strain>
    </source>
</reference>
<sequence>MKQIIIILSLIIISLSYSAYTGFGYITEPKFTSPDKWSDFKTMHKVTDDISLLMSYEEFKKVVPQKEYYRDNDGVDDTVFYYKKVKDPFGNYARASFYFGKNMLMSSIFEYDTTVKEHKKMDAEIRKLYSKRKGYTKLQNAYASATFLYTSETLMYIKFVPDNDNYSSNTGKTVITIQETSALNIAKYLHEIQMLNRIGD</sequence>
<gene>
    <name evidence="1" type="ORF">HMPREF3180_01768</name>
</gene>
<dbReference type="OrthoDB" id="9871217at2"/>
<accession>A0A134A123</accession>
<protein>
    <submittedName>
        <fullName evidence="1">Uncharacterized protein</fullName>
    </submittedName>
</protein>
<evidence type="ECO:0000313" key="1">
    <source>
        <dbReference type="EMBL" id="KXB61398.1"/>
    </source>
</evidence>
<dbReference type="Proteomes" id="UP000070483">
    <property type="component" value="Unassembled WGS sequence"/>
</dbReference>
<dbReference type="EMBL" id="LSDD01000133">
    <property type="protein sequence ID" value="KXB61398.1"/>
    <property type="molecule type" value="Genomic_DNA"/>
</dbReference>
<evidence type="ECO:0000313" key="2">
    <source>
        <dbReference type="Proteomes" id="UP000070483"/>
    </source>
</evidence>
<keyword evidence="2" id="KW-1185">Reference proteome</keyword>
<name>A0A134A123_9FUSO</name>
<dbReference type="PATRIC" id="fig|157687.3.peg.1761"/>
<dbReference type="AlphaFoldDB" id="A0A134A123"/>
<dbReference type="RefSeq" id="WP_060918351.1">
    <property type="nucleotide sequence ID" value="NZ_KQ960101.1"/>
</dbReference>
<organism evidence="1 2">
    <name type="scientific">Leptotrichia wadei</name>
    <dbReference type="NCBI Taxonomy" id="157687"/>
    <lineage>
        <taxon>Bacteria</taxon>
        <taxon>Fusobacteriati</taxon>
        <taxon>Fusobacteriota</taxon>
        <taxon>Fusobacteriia</taxon>
        <taxon>Fusobacteriales</taxon>
        <taxon>Leptotrichiaceae</taxon>
        <taxon>Leptotrichia</taxon>
    </lineage>
</organism>
<dbReference type="STRING" id="157687.HMPREF3180_01768"/>
<proteinExistence type="predicted"/>